<gene>
    <name evidence="8" type="ORF">ATO8_06411</name>
</gene>
<evidence type="ECO:0000256" key="1">
    <source>
        <dbReference type="ARBA" id="ARBA00002901"/>
    </source>
</evidence>
<comment type="cofactor">
    <cofactor evidence="6">
        <name>Mg(2+)</name>
        <dbReference type="ChEBI" id="CHEBI:18420"/>
    </cofactor>
</comment>
<dbReference type="NCBIfam" id="TIGR00177">
    <property type="entry name" value="molyb_syn"/>
    <property type="match status" value="1"/>
</dbReference>
<name>W4HNE4_9RHOB</name>
<comment type="caution">
    <text evidence="8">The sequence shown here is derived from an EMBL/GenBank/DDBJ whole genome shotgun (WGS) entry which is preliminary data.</text>
</comment>
<dbReference type="GO" id="GO:0061599">
    <property type="term" value="F:molybdopterin molybdotransferase activity"/>
    <property type="evidence" value="ECO:0007669"/>
    <property type="project" value="UniProtKB-UniRule"/>
</dbReference>
<dbReference type="eggNOG" id="COG0303">
    <property type="taxonomic scope" value="Bacteria"/>
</dbReference>
<keyword evidence="9" id="KW-1185">Reference proteome</keyword>
<evidence type="ECO:0000256" key="2">
    <source>
        <dbReference type="ARBA" id="ARBA00005046"/>
    </source>
</evidence>
<keyword evidence="6" id="KW-0479">Metal-binding</keyword>
<dbReference type="GO" id="GO:0005829">
    <property type="term" value="C:cytosol"/>
    <property type="evidence" value="ECO:0007669"/>
    <property type="project" value="TreeGrafter"/>
</dbReference>
<dbReference type="GO" id="GO:0046872">
    <property type="term" value="F:metal ion binding"/>
    <property type="evidence" value="ECO:0007669"/>
    <property type="project" value="UniProtKB-UniRule"/>
</dbReference>
<evidence type="ECO:0000313" key="9">
    <source>
        <dbReference type="Proteomes" id="UP000019063"/>
    </source>
</evidence>
<keyword evidence="4 6" id="KW-0501">Molybdenum cofactor biosynthesis</keyword>
<dbReference type="RefSeq" id="WP_043843011.1">
    <property type="nucleotide sequence ID" value="NZ_AQQW01000003.1"/>
</dbReference>
<dbReference type="Gene3D" id="2.40.340.10">
    <property type="entry name" value="MoeA, C-terminal, domain IV"/>
    <property type="match status" value="1"/>
</dbReference>
<protein>
    <recommendedName>
        <fullName evidence="6">Molybdopterin molybdenumtransferase</fullName>
        <ecNumber evidence="6">2.10.1.1</ecNumber>
    </recommendedName>
</protein>
<reference evidence="8 9" key="1">
    <citation type="journal article" date="2014" name="Antonie Van Leeuwenhoek">
        <title>Roseivivax atlanticus sp. nov., isolated from surface seawater of the Atlantic Ocean.</title>
        <authorList>
            <person name="Li G."/>
            <person name="Lai Q."/>
            <person name="Liu X."/>
            <person name="Sun F."/>
            <person name="Shao Z."/>
        </authorList>
    </citation>
    <scope>NUCLEOTIDE SEQUENCE [LARGE SCALE GENOMIC DNA]</scope>
    <source>
        <strain evidence="8 9">22II-s10s</strain>
    </source>
</reference>
<proteinExistence type="inferred from homology"/>
<feature type="domain" description="MoaB/Mog" evidence="7">
    <location>
        <begin position="484"/>
        <end position="621"/>
    </location>
</feature>
<dbReference type="NCBIfam" id="NF045515">
    <property type="entry name" value="Glp_gephyrin"/>
    <property type="match status" value="1"/>
</dbReference>
<sequence length="706" mass="74105">MTGFDTVVVVDWSARSAPSPARPVADAIWIGIARDEGPAEARYVRTRAAAEADLVALFEAERAAGRRVLAGFDFPFGYPRGFARAVTGSDDPFALWAWLADAVEDGPDNGNNRWDVARTLNGLFPGTGPFWGCPEGEADAVLPARGTERDGHGMPERRRAEADLPRAQPCWKLYTTGSVGSQALLGLPVLQRLRSRFGAELTVPPFEAAGDSIVLAEVFPSLIAGAVAARTGADEIKDRAQVRVLAEALAALPSDALDAMLAEGDTEEGWILGLGHEAALIEAAGAQPTLAPPPLRDDCFALPAGVEWTPVDTALATLRDRLLPVVAASKVPLAEAAGRVLAADLHALRPNPPEANTAVDGYGFAAEAGQGEEIVLPLVEGRAAAGRPLGRAVPAGHAVRVLTGAALPEGVDTVVLDEDTRADATRVAFRGPVKPRANTRRAGEDVQAGACVLPGGRVLTPADLALAAASGHGALPVLDRLRVAVLSTGDEILEPGEPVAPGQIHDANRPMLLALADRWGHAGLDLGRVPDDRDELRARFDRAADEAHVIVTSGGASAGDEDHVSALLKEAGAMQDWRIALKPGRPLALGLWKGVPVFGLPGNPVAAFVCALIFARPAFARLAGAEWTAPQGFDVPAAFEKRKKPGRREYLRARIRDGRAEVFPSEGSGRVSGLSWAEGLVELPDGALTVTQGDPVRYLPFSSFGL</sequence>
<dbReference type="Gene3D" id="3.40.980.10">
    <property type="entry name" value="MoaB/Mog-like domain"/>
    <property type="match status" value="1"/>
</dbReference>
<dbReference type="STRING" id="1379903.ATO8_06411"/>
<dbReference type="SMART" id="SM00852">
    <property type="entry name" value="MoCF_biosynth"/>
    <property type="match status" value="1"/>
</dbReference>
<organism evidence="8 9">
    <name type="scientific">Roseivivax marinus</name>
    <dbReference type="NCBI Taxonomy" id="1379903"/>
    <lineage>
        <taxon>Bacteria</taxon>
        <taxon>Pseudomonadati</taxon>
        <taxon>Pseudomonadota</taxon>
        <taxon>Alphaproteobacteria</taxon>
        <taxon>Rhodobacterales</taxon>
        <taxon>Roseobacteraceae</taxon>
        <taxon>Roseivivax</taxon>
    </lineage>
</organism>
<dbReference type="SUPFAM" id="SSF53218">
    <property type="entry name" value="Molybdenum cofactor biosynthesis proteins"/>
    <property type="match status" value="1"/>
</dbReference>
<dbReference type="InterPro" id="IPR036135">
    <property type="entry name" value="MoeA_linker/N_sf"/>
</dbReference>
<dbReference type="InterPro" id="IPR008284">
    <property type="entry name" value="MoCF_biosynth_CS"/>
</dbReference>
<comment type="catalytic activity">
    <reaction evidence="5">
        <text>adenylyl-molybdopterin + molybdate = Mo-molybdopterin + AMP + H(+)</text>
        <dbReference type="Rhea" id="RHEA:35047"/>
        <dbReference type="ChEBI" id="CHEBI:15378"/>
        <dbReference type="ChEBI" id="CHEBI:36264"/>
        <dbReference type="ChEBI" id="CHEBI:62727"/>
        <dbReference type="ChEBI" id="CHEBI:71302"/>
        <dbReference type="ChEBI" id="CHEBI:456215"/>
        <dbReference type="EC" id="2.10.1.1"/>
    </reaction>
</comment>
<dbReference type="AlphaFoldDB" id="W4HNE4"/>
<dbReference type="EC" id="2.10.1.1" evidence="6"/>
<dbReference type="UniPathway" id="UPA00344"/>
<dbReference type="InterPro" id="IPR005110">
    <property type="entry name" value="MoeA_linker/N"/>
</dbReference>
<dbReference type="Gene3D" id="3.90.105.10">
    <property type="entry name" value="Molybdopterin biosynthesis moea protein, domain 2"/>
    <property type="match status" value="1"/>
</dbReference>
<dbReference type="PANTHER" id="PTHR10192">
    <property type="entry name" value="MOLYBDOPTERIN BIOSYNTHESIS PROTEIN"/>
    <property type="match status" value="1"/>
</dbReference>
<comment type="function">
    <text evidence="1 6">Catalyzes the insertion of molybdate into adenylated molybdopterin with the concomitant release of AMP.</text>
</comment>
<dbReference type="GO" id="GO:0006777">
    <property type="term" value="P:Mo-molybdopterin cofactor biosynthetic process"/>
    <property type="evidence" value="ECO:0007669"/>
    <property type="project" value="UniProtKB-UniRule"/>
</dbReference>
<dbReference type="InterPro" id="IPR001453">
    <property type="entry name" value="MoaB/Mog_dom"/>
</dbReference>
<keyword evidence="6" id="KW-0808">Transferase</keyword>
<evidence type="ECO:0000256" key="5">
    <source>
        <dbReference type="ARBA" id="ARBA00047317"/>
    </source>
</evidence>
<keyword evidence="6" id="KW-0460">Magnesium</keyword>
<dbReference type="PROSITE" id="PS01079">
    <property type="entry name" value="MOCF_BIOSYNTHESIS_2"/>
    <property type="match status" value="1"/>
</dbReference>
<dbReference type="PATRIC" id="fig|1317118.6.peg.1328"/>
<dbReference type="InterPro" id="IPR038987">
    <property type="entry name" value="MoeA-like"/>
</dbReference>
<dbReference type="SUPFAM" id="SSF63867">
    <property type="entry name" value="MoeA C-terminal domain-like"/>
    <property type="match status" value="1"/>
</dbReference>
<keyword evidence="6" id="KW-0500">Molybdenum</keyword>
<dbReference type="Pfam" id="PF00994">
    <property type="entry name" value="MoCF_biosynth"/>
    <property type="match status" value="1"/>
</dbReference>
<comment type="pathway">
    <text evidence="2 6">Cofactor biosynthesis; molybdopterin biosynthesis.</text>
</comment>
<evidence type="ECO:0000256" key="6">
    <source>
        <dbReference type="RuleBase" id="RU365090"/>
    </source>
</evidence>
<dbReference type="InterPro" id="IPR005111">
    <property type="entry name" value="MoeA_C_domain_IV"/>
</dbReference>
<evidence type="ECO:0000256" key="4">
    <source>
        <dbReference type="ARBA" id="ARBA00023150"/>
    </source>
</evidence>
<dbReference type="SUPFAM" id="SSF63882">
    <property type="entry name" value="MoeA N-terminal region -like"/>
    <property type="match status" value="1"/>
</dbReference>
<evidence type="ECO:0000256" key="3">
    <source>
        <dbReference type="ARBA" id="ARBA00010763"/>
    </source>
</evidence>
<dbReference type="Proteomes" id="UP000019063">
    <property type="component" value="Unassembled WGS sequence"/>
</dbReference>
<dbReference type="InterPro" id="IPR036688">
    <property type="entry name" value="MoeA_C_domain_IV_sf"/>
</dbReference>
<dbReference type="PANTHER" id="PTHR10192:SF5">
    <property type="entry name" value="GEPHYRIN"/>
    <property type="match status" value="1"/>
</dbReference>
<comment type="similarity">
    <text evidence="3 6">Belongs to the MoeA family.</text>
</comment>
<dbReference type="InterPro" id="IPR036425">
    <property type="entry name" value="MoaB/Mog-like_dom_sf"/>
</dbReference>
<dbReference type="FunFam" id="3.40.980.10:FF:000001">
    <property type="entry name" value="Molybdopterin molybdenumtransferase"/>
    <property type="match status" value="1"/>
</dbReference>
<dbReference type="Gene3D" id="2.170.190.11">
    <property type="entry name" value="Molybdopterin biosynthesis moea protein, domain 3"/>
    <property type="match status" value="1"/>
</dbReference>
<dbReference type="EMBL" id="AQQW01000003">
    <property type="protein sequence ID" value="ETW13641.1"/>
    <property type="molecule type" value="Genomic_DNA"/>
</dbReference>
<evidence type="ECO:0000313" key="8">
    <source>
        <dbReference type="EMBL" id="ETW13641.1"/>
    </source>
</evidence>
<dbReference type="CDD" id="cd00887">
    <property type="entry name" value="MoeA"/>
    <property type="match status" value="1"/>
</dbReference>
<evidence type="ECO:0000259" key="7">
    <source>
        <dbReference type="SMART" id="SM00852"/>
    </source>
</evidence>
<dbReference type="Pfam" id="PF03453">
    <property type="entry name" value="MoeA_N"/>
    <property type="match status" value="1"/>
</dbReference>
<accession>W4HNE4</accession>
<dbReference type="Pfam" id="PF03454">
    <property type="entry name" value="MoeA_C"/>
    <property type="match status" value="1"/>
</dbReference>